<organism evidence="2 3">
    <name type="scientific">Pleurotus ostreatus</name>
    <name type="common">Oyster mushroom</name>
    <name type="synonym">White-rot fungus</name>
    <dbReference type="NCBI Taxonomy" id="5322"/>
    <lineage>
        <taxon>Eukaryota</taxon>
        <taxon>Fungi</taxon>
        <taxon>Dikarya</taxon>
        <taxon>Basidiomycota</taxon>
        <taxon>Agaricomycotina</taxon>
        <taxon>Agaricomycetes</taxon>
        <taxon>Agaricomycetidae</taxon>
        <taxon>Agaricales</taxon>
        <taxon>Pleurotineae</taxon>
        <taxon>Pleurotaceae</taxon>
        <taxon>Pleurotus</taxon>
    </lineage>
</organism>
<dbReference type="RefSeq" id="XP_036629165.1">
    <property type="nucleotide sequence ID" value="XM_036779776.1"/>
</dbReference>
<comment type="caution">
    <text evidence="2">The sequence shown here is derived from an EMBL/GenBank/DDBJ whole genome shotgun (WGS) entry which is preliminary data.</text>
</comment>
<keyword evidence="1" id="KW-0472">Membrane</keyword>
<evidence type="ECO:0000256" key="1">
    <source>
        <dbReference type="SAM" id="Phobius"/>
    </source>
</evidence>
<name>A0A8H6ZST7_PLEOS</name>
<dbReference type="AlphaFoldDB" id="A0A8H6ZST7"/>
<evidence type="ECO:0000313" key="3">
    <source>
        <dbReference type="Proteomes" id="UP000623687"/>
    </source>
</evidence>
<dbReference type="OrthoDB" id="2971509at2759"/>
<dbReference type="GeneID" id="59380100"/>
<sequence length="269" mass="30966">MAPIYVCHQVSPIVLPRGGGRADEVRGARRPMFMLTRVGWMKRPDLRLAWQGKLAIAILIFILNAIIIFYIIEFRRLLFSLRINQYKKGPLVSEKKDILAQARDQDIQRYVLQENGVGYWGDTVHGLNDYLNTLGIHWDDGDHKFLDENLVDVFKQQAGQDSTKSIEAVMTKMNPAVRARNKNYLRNAVFVGKTDFRKTPRCEESLRRRNDSLAAWHCDNKRKLIFVICDDNIIGSGKDRTTLRIVSDTLGVPEGRPNVFWQKLRRIAG</sequence>
<dbReference type="Proteomes" id="UP000623687">
    <property type="component" value="Unassembled WGS sequence"/>
</dbReference>
<protein>
    <submittedName>
        <fullName evidence="2">Uncharacterized protein</fullName>
    </submittedName>
</protein>
<keyword evidence="1" id="KW-1133">Transmembrane helix</keyword>
<accession>A0A8H6ZST7</accession>
<feature type="transmembrane region" description="Helical" evidence="1">
    <location>
        <begin position="54"/>
        <end position="72"/>
    </location>
</feature>
<dbReference type="EMBL" id="JACETU010000007">
    <property type="protein sequence ID" value="KAF7424971.1"/>
    <property type="molecule type" value="Genomic_DNA"/>
</dbReference>
<evidence type="ECO:0000313" key="2">
    <source>
        <dbReference type="EMBL" id="KAF7424971.1"/>
    </source>
</evidence>
<keyword evidence="3" id="KW-1185">Reference proteome</keyword>
<reference evidence="2" key="1">
    <citation type="submission" date="2019-07" db="EMBL/GenBank/DDBJ databases">
        <authorList>
            <person name="Palmer J.M."/>
        </authorList>
    </citation>
    <scope>NUCLEOTIDE SEQUENCE</scope>
    <source>
        <strain evidence="2">PC9</strain>
    </source>
</reference>
<dbReference type="VEuPathDB" id="FungiDB:PC9H_010282"/>
<dbReference type="Pfam" id="PF03142">
    <property type="entry name" value="Chitin_synth_2"/>
    <property type="match status" value="1"/>
</dbReference>
<gene>
    <name evidence="2" type="ORF">PC9H_010282</name>
</gene>
<keyword evidence="1" id="KW-0812">Transmembrane</keyword>
<proteinExistence type="predicted"/>